<evidence type="ECO:0000313" key="2">
    <source>
        <dbReference type="Proteomes" id="UP001168579"/>
    </source>
</evidence>
<accession>A0ABT8RW67</accession>
<name>A0ABT8RW67_9FLAO</name>
<reference evidence="1" key="2">
    <citation type="submission" date="2023-06" db="EMBL/GenBank/DDBJ databases">
        <authorList>
            <person name="Lucena T."/>
            <person name="Sun Q."/>
        </authorList>
    </citation>
    <scope>NUCLEOTIDE SEQUENCE</scope>
    <source>
        <strain evidence="1">CECT 8869</strain>
    </source>
</reference>
<organism evidence="1 2">
    <name type="scientific">Maribacter confluentis</name>
    <dbReference type="NCBI Taxonomy" id="1656093"/>
    <lineage>
        <taxon>Bacteria</taxon>
        <taxon>Pseudomonadati</taxon>
        <taxon>Bacteroidota</taxon>
        <taxon>Flavobacteriia</taxon>
        <taxon>Flavobacteriales</taxon>
        <taxon>Flavobacteriaceae</taxon>
        <taxon>Maribacter</taxon>
    </lineage>
</organism>
<evidence type="ECO:0008006" key="3">
    <source>
        <dbReference type="Google" id="ProtNLM"/>
    </source>
</evidence>
<protein>
    <recommendedName>
        <fullName evidence="3">Competence protein ComFB</fullName>
    </recommendedName>
</protein>
<comment type="caution">
    <text evidence="1">The sequence shown here is derived from an EMBL/GenBank/DDBJ whole genome shotgun (WGS) entry which is preliminary data.</text>
</comment>
<reference evidence="1" key="1">
    <citation type="journal article" date="2014" name="Int. J. Syst. Evol. Microbiol.">
        <title>Complete genome of a new Firmicutes species belonging to the dominant human colonic microbiota ('Ruminococcus bicirculans') reveals two chromosomes and a selective capacity to utilize plant glucans.</title>
        <authorList>
            <consortium name="NISC Comparative Sequencing Program"/>
            <person name="Wegmann U."/>
            <person name="Louis P."/>
            <person name="Goesmann A."/>
            <person name="Henrissat B."/>
            <person name="Duncan S.H."/>
            <person name="Flint H.J."/>
        </authorList>
    </citation>
    <scope>NUCLEOTIDE SEQUENCE</scope>
    <source>
        <strain evidence="1">CECT 8869</strain>
    </source>
</reference>
<dbReference type="EMBL" id="JAUKUC010000001">
    <property type="protein sequence ID" value="MDO1514562.1"/>
    <property type="molecule type" value="Genomic_DNA"/>
</dbReference>
<dbReference type="Proteomes" id="UP001168579">
    <property type="component" value="Unassembled WGS sequence"/>
</dbReference>
<proteinExistence type="predicted"/>
<sequence length="155" mass="18053">MTTVELGNIKLEIDRNATEKFYKSQNGFICDCPDCLNYVSKISGVLSELNGLEKQLGIDLTKAVGQGMDELMPHDYDDYHLYVIPYYLIGKCFINENELQKQSIEPIWEKTKKAEYKLTENLSLRIIETNKYVEIENAENILTIWLEYKTELIEK</sequence>
<evidence type="ECO:0000313" key="1">
    <source>
        <dbReference type="EMBL" id="MDO1514562.1"/>
    </source>
</evidence>
<keyword evidence="2" id="KW-1185">Reference proteome</keyword>
<gene>
    <name evidence="1" type="ORF">Q2T41_18055</name>
</gene>
<dbReference type="RefSeq" id="WP_304437219.1">
    <property type="nucleotide sequence ID" value="NZ_JAUKUC010000001.1"/>
</dbReference>